<evidence type="ECO:0000256" key="1">
    <source>
        <dbReference type="ARBA" id="ARBA00022729"/>
    </source>
</evidence>
<feature type="domain" description="Dienelactone hydrolase" evidence="3">
    <location>
        <begin position="160"/>
        <end position="276"/>
    </location>
</feature>
<dbReference type="STRING" id="390807.SAMN04488095_1801"/>
<dbReference type="Gene3D" id="3.40.50.1820">
    <property type="entry name" value="alpha/beta hydrolase"/>
    <property type="match status" value="1"/>
</dbReference>
<evidence type="ECO:0000256" key="2">
    <source>
        <dbReference type="ARBA" id="ARBA00022801"/>
    </source>
</evidence>
<keyword evidence="2" id="KW-0378">Hydrolase</keyword>
<dbReference type="SUPFAM" id="SSF53474">
    <property type="entry name" value="alpha/beta-Hydrolases"/>
    <property type="match status" value="1"/>
</dbReference>
<dbReference type="GO" id="GO:0016787">
    <property type="term" value="F:hydrolase activity"/>
    <property type="evidence" value="ECO:0007669"/>
    <property type="project" value="UniProtKB-KW"/>
</dbReference>
<dbReference type="EMBL" id="FORA01000002">
    <property type="protein sequence ID" value="SFI94651.1"/>
    <property type="molecule type" value="Genomic_DNA"/>
</dbReference>
<evidence type="ECO:0000313" key="4">
    <source>
        <dbReference type="EMBL" id="SFI94651.1"/>
    </source>
</evidence>
<organism evidence="4 5">
    <name type="scientific">Jannaschia pohangensis</name>
    <dbReference type="NCBI Taxonomy" id="390807"/>
    <lineage>
        <taxon>Bacteria</taxon>
        <taxon>Pseudomonadati</taxon>
        <taxon>Pseudomonadota</taxon>
        <taxon>Alphaproteobacteria</taxon>
        <taxon>Rhodobacterales</taxon>
        <taxon>Roseobacteraceae</taxon>
        <taxon>Jannaschia</taxon>
    </lineage>
</organism>
<name>A0A1I3MCE7_9RHOB</name>
<dbReference type="PANTHER" id="PTHR43037">
    <property type="entry name" value="UNNAMED PRODUCT-RELATED"/>
    <property type="match status" value="1"/>
</dbReference>
<gene>
    <name evidence="4" type="ORF">SAMN04488095_1801</name>
</gene>
<dbReference type="PANTHER" id="PTHR43037:SF5">
    <property type="entry name" value="FERULOYL ESTERASE"/>
    <property type="match status" value="1"/>
</dbReference>
<proteinExistence type="predicted"/>
<dbReference type="Proteomes" id="UP000199110">
    <property type="component" value="Unassembled WGS sequence"/>
</dbReference>
<protein>
    <recommendedName>
        <fullName evidence="3">Dienelactone hydrolase domain-containing protein</fullName>
    </recommendedName>
</protein>
<sequence length="286" mass="31366">MNAVRLASIVLFLGLLVYFVPPILAARGINVPDPFRMGPDLDGLPQVARLAEPERPTARRFTQSATTDLTSFTVDTDYRPDPTQGERYRTENGTAWWGAAPSGPGPHPVVFLMHGAGRDGHSMIDMWYETAMEHGIVLVAPDFDSVPGWNTSFPDPRSASDVLDHAATMHDIDPDRIYLFGHSRGAIGAQVWANRFEGPWRAVAVHAGTLTARNVGPVENGLPIRHYLGSSDRIFPFGEAIEGGAAMAAAGHPFELVRLEGHNHWFYERGEDIAAHAWQWLARQGG</sequence>
<keyword evidence="5" id="KW-1185">Reference proteome</keyword>
<accession>A0A1I3MCE7</accession>
<dbReference type="OrthoDB" id="9764953at2"/>
<dbReference type="InterPro" id="IPR029058">
    <property type="entry name" value="AB_hydrolase_fold"/>
</dbReference>
<reference evidence="4 5" key="1">
    <citation type="submission" date="2016-10" db="EMBL/GenBank/DDBJ databases">
        <authorList>
            <person name="de Groot N.N."/>
        </authorList>
    </citation>
    <scope>NUCLEOTIDE SEQUENCE [LARGE SCALE GENOMIC DNA]</scope>
    <source>
        <strain evidence="4 5">DSM 19073</strain>
    </source>
</reference>
<dbReference type="Pfam" id="PF01738">
    <property type="entry name" value="DLH"/>
    <property type="match status" value="1"/>
</dbReference>
<keyword evidence="1" id="KW-0732">Signal</keyword>
<dbReference type="AlphaFoldDB" id="A0A1I3MCE7"/>
<evidence type="ECO:0000313" key="5">
    <source>
        <dbReference type="Proteomes" id="UP000199110"/>
    </source>
</evidence>
<dbReference type="InterPro" id="IPR002925">
    <property type="entry name" value="Dienelactn_hydro"/>
</dbReference>
<dbReference type="InterPro" id="IPR050955">
    <property type="entry name" value="Plant_Biomass_Hydrol_Est"/>
</dbReference>
<dbReference type="RefSeq" id="WP_092779437.1">
    <property type="nucleotide sequence ID" value="NZ_FORA01000002.1"/>
</dbReference>
<evidence type="ECO:0000259" key="3">
    <source>
        <dbReference type="Pfam" id="PF01738"/>
    </source>
</evidence>